<gene>
    <name evidence="7" type="primary">cbiQ1</name>
    <name evidence="7" type="ORF">BRM9_1529</name>
</gene>
<dbReference type="InterPro" id="IPR052770">
    <property type="entry name" value="Cobalt_transport_CbiQ"/>
</dbReference>
<sequence length="265" mass="30153">MHSMFENTLDNYAHSNGLRETNTLFKVIFAIATMLVSLASTSPIVPLLITLVISFLLIFQAKIPWKFYLKFLAVPFFFGFLTFIFMALFFGVGAHILDLGIFNLAVTQDGFNRGLLLFSRVLGGFTCMAFLALTIPMTELFSELERFKIPQIVVELAMLMYRYIFLFLDEGINMYHAQETRLGYSSLKKSFKSMGMLGSNLFIRTWIKGEQAHIAMESRCYDGSIKTMKEPESMRTIGARNLVLLTLFEVGLVIGLYFTGNFTLF</sequence>
<dbReference type="STRING" id="2162.BRM9_1529"/>
<dbReference type="InterPro" id="IPR003339">
    <property type="entry name" value="ABC/ECF_trnsptr_transmembrane"/>
</dbReference>
<keyword evidence="2" id="KW-1003">Cell membrane</keyword>
<accession>A0A089ZIB5</accession>
<dbReference type="EMBL" id="CP006933">
    <property type="protein sequence ID" value="AIS32343.1"/>
    <property type="molecule type" value="Genomic_DNA"/>
</dbReference>
<evidence type="ECO:0000313" key="7">
    <source>
        <dbReference type="EMBL" id="AIS32343.1"/>
    </source>
</evidence>
<reference evidence="7 8" key="1">
    <citation type="submission" date="2013-12" db="EMBL/GenBank/DDBJ databases">
        <title>The complete genome sequence of Methanobacterium sp. BRM9.</title>
        <authorList>
            <consortium name="Pastoral Greenhouse Gas Research Consortium"/>
            <person name="Kelly W.J."/>
            <person name="Leahy S.C."/>
            <person name="Perry R."/>
            <person name="Li D."/>
            <person name="Altermann E."/>
            <person name="Lambie S.C."/>
            <person name="Attwood G.T."/>
        </authorList>
    </citation>
    <scope>NUCLEOTIDE SEQUENCE [LARGE SCALE GENOMIC DNA]</scope>
    <source>
        <strain evidence="7 8">BRM9</strain>
    </source>
</reference>
<keyword evidence="3 6" id="KW-0812">Transmembrane</keyword>
<dbReference type="Pfam" id="PF02361">
    <property type="entry name" value="CbiQ"/>
    <property type="match status" value="1"/>
</dbReference>
<feature type="transmembrane region" description="Helical" evidence="6">
    <location>
        <begin position="242"/>
        <end position="260"/>
    </location>
</feature>
<dbReference type="PANTHER" id="PTHR43723">
    <property type="entry name" value="COBALT TRANSPORT PROTEIN CBIQ"/>
    <property type="match status" value="1"/>
</dbReference>
<evidence type="ECO:0000256" key="1">
    <source>
        <dbReference type="ARBA" id="ARBA00004651"/>
    </source>
</evidence>
<dbReference type="GeneID" id="24792695"/>
<dbReference type="NCBIfam" id="TIGR02454">
    <property type="entry name" value="ECF_T_CbiQ"/>
    <property type="match status" value="1"/>
</dbReference>
<evidence type="ECO:0000256" key="6">
    <source>
        <dbReference type="SAM" id="Phobius"/>
    </source>
</evidence>
<evidence type="ECO:0000256" key="4">
    <source>
        <dbReference type="ARBA" id="ARBA00022989"/>
    </source>
</evidence>
<dbReference type="PANTHER" id="PTHR43723:SF1">
    <property type="entry name" value="COBALT TRANSPORT PROTEIN CBIQ"/>
    <property type="match status" value="1"/>
</dbReference>
<dbReference type="GO" id="GO:0006824">
    <property type="term" value="P:cobalt ion transport"/>
    <property type="evidence" value="ECO:0007669"/>
    <property type="project" value="InterPro"/>
</dbReference>
<keyword evidence="5 6" id="KW-0472">Membrane</keyword>
<dbReference type="KEGG" id="mfc:BRM9_1529"/>
<feature type="transmembrane region" description="Helical" evidence="6">
    <location>
        <begin position="71"/>
        <end position="97"/>
    </location>
</feature>
<dbReference type="CDD" id="cd16914">
    <property type="entry name" value="EcfT"/>
    <property type="match status" value="1"/>
</dbReference>
<dbReference type="Proteomes" id="UP000029661">
    <property type="component" value="Chromosome"/>
</dbReference>
<evidence type="ECO:0000256" key="2">
    <source>
        <dbReference type="ARBA" id="ARBA00022475"/>
    </source>
</evidence>
<evidence type="ECO:0000256" key="3">
    <source>
        <dbReference type="ARBA" id="ARBA00022692"/>
    </source>
</evidence>
<dbReference type="GO" id="GO:0043190">
    <property type="term" value="C:ATP-binding cassette (ABC) transporter complex"/>
    <property type="evidence" value="ECO:0007669"/>
    <property type="project" value="InterPro"/>
</dbReference>
<comment type="subcellular location">
    <subcellularLocation>
        <location evidence="1">Cell membrane</location>
        <topology evidence="1">Multi-pass membrane protein</topology>
    </subcellularLocation>
</comment>
<dbReference type="InterPro" id="IPR012809">
    <property type="entry name" value="ECF_CbiQ"/>
</dbReference>
<evidence type="ECO:0000256" key="5">
    <source>
        <dbReference type="ARBA" id="ARBA00023136"/>
    </source>
</evidence>
<feature type="transmembrane region" description="Helical" evidence="6">
    <location>
        <begin position="27"/>
        <end position="59"/>
    </location>
</feature>
<organism evidence="7 8">
    <name type="scientific">Methanobacterium formicicum</name>
    <dbReference type="NCBI Taxonomy" id="2162"/>
    <lineage>
        <taxon>Archaea</taxon>
        <taxon>Methanobacteriati</taxon>
        <taxon>Methanobacteriota</taxon>
        <taxon>Methanomada group</taxon>
        <taxon>Methanobacteria</taxon>
        <taxon>Methanobacteriales</taxon>
        <taxon>Methanobacteriaceae</taxon>
        <taxon>Methanobacterium</taxon>
    </lineage>
</organism>
<dbReference type="AlphaFoldDB" id="A0A089ZIB5"/>
<keyword evidence="4 6" id="KW-1133">Transmembrane helix</keyword>
<name>A0A089ZIB5_METFO</name>
<protein>
    <submittedName>
        <fullName evidence="7">Cobalt ABC transporter permease protein CbiQ1</fullName>
    </submittedName>
</protein>
<proteinExistence type="predicted"/>
<feature type="transmembrane region" description="Helical" evidence="6">
    <location>
        <begin position="117"/>
        <end position="138"/>
    </location>
</feature>
<dbReference type="RefSeq" id="WP_231553411.1">
    <property type="nucleotide sequence ID" value="NZ_CP006933.1"/>
</dbReference>
<evidence type="ECO:0000313" key="8">
    <source>
        <dbReference type="Proteomes" id="UP000029661"/>
    </source>
</evidence>